<protein>
    <submittedName>
        <fullName evidence="1">Uncharacterized protein</fullName>
    </submittedName>
</protein>
<dbReference type="OrthoDB" id="7595472at2"/>
<dbReference type="AlphaFoldDB" id="A0A4R3NFV6"/>
<accession>A0A4R3NFV6</accession>
<evidence type="ECO:0000313" key="2">
    <source>
        <dbReference type="Proteomes" id="UP000295097"/>
    </source>
</evidence>
<evidence type="ECO:0000313" key="1">
    <source>
        <dbReference type="EMBL" id="TCT30119.1"/>
    </source>
</evidence>
<gene>
    <name evidence="1" type="ORF">EDC90_104710</name>
</gene>
<sequence>MNTSAPVDRVVAFLEDADFRLLPAPLVISQTTFEFPAVMMGPGNASEIVLVCDTVDAKDAEIVRRIHGVARALDIARSRNPLTAVLVGPRLHPDHLSKVMQVCRVLSVGTVPVFPDETRAHLSNWLAVLTPLDQIDTDGVVADPMSALETLIDDLSPEVKALCDHMPNGAEAVEADVNELLSEHLTAAWEDEV</sequence>
<name>A0A4R3NFV6_9HYPH</name>
<dbReference type="EMBL" id="SMAR01000047">
    <property type="protein sequence ID" value="TCT30119.1"/>
    <property type="molecule type" value="Genomic_DNA"/>
</dbReference>
<proteinExistence type="predicted"/>
<keyword evidence="2" id="KW-1185">Reference proteome</keyword>
<comment type="caution">
    <text evidence="1">The sequence shown here is derived from an EMBL/GenBank/DDBJ whole genome shotgun (WGS) entry which is preliminary data.</text>
</comment>
<dbReference type="RefSeq" id="WP_132314045.1">
    <property type="nucleotide sequence ID" value="NZ_SMAR01000047.1"/>
</dbReference>
<reference evidence="1 2" key="1">
    <citation type="submission" date="2019-03" db="EMBL/GenBank/DDBJ databases">
        <title>Freshwater and sediment microbial communities from various areas in North America, analyzing microbe dynamics in response to fracking.</title>
        <authorList>
            <person name="Lamendella R."/>
        </authorList>
    </citation>
    <scope>NUCLEOTIDE SEQUENCE [LARGE SCALE GENOMIC DNA]</scope>
    <source>
        <strain evidence="1 2">175.2</strain>
    </source>
</reference>
<dbReference type="Proteomes" id="UP000295097">
    <property type="component" value="Unassembled WGS sequence"/>
</dbReference>
<organism evidence="1 2">
    <name type="scientific">Martelella mediterranea</name>
    <dbReference type="NCBI Taxonomy" id="293089"/>
    <lineage>
        <taxon>Bacteria</taxon>
        <taxon>Pseudomonadati</taxon>
        <taxon>Pseudomonadota</taxon>
        <taxon>Alphaproteobacteria</taxon>
        <taxon>Hyphomicrobiales</taxon>
        <taxon>Aurantimonadaceae</taxon>
        <taxon>Martelella</taxon>
    </lineage>
</organism>